<protein>
    <submittedName>
        <fullName evidence="5">DeoR family transcriptional regulator</fullName>
    </submittedName>
</protein>
<dbReference type="GO" id="GO:0003700">
    <property type="term" value="F:DNA-binding transcription factor activity"/>
    <property type="evidence" value="ECO:0007669"/>
    <property type="project" value="InterPro"/>
</dbReference>
<dbReference type="InterPro" id="IPR036390">
    <property type="entry name" value="WH_DNA-bd_sf"/>
</dbReference>
<organism evidence="5 6">
    <name type="scientific">Endobacterium cereale</name>
    <dbReference type="NCBI Taxonomy" id="2663029"/>
    <lineage>
        <taxon>Bacteria</taxon>
        <taxon>Pseudomonadati</taxon>
        <taxon>Pseudomonadota</taxon>
        <taxon>Alphaproteobacteria</taxon>
        <taxon>Hyphomicrobiales</taxon>
        <taxon>Rhizobiaceae</taxon>
        <taxon>Endobacterium</taxon>
    </lineage>
</organism>
<dbReference type="RefSeq" id="WP_153356464.1">
    <property type="nucleotide sequence ID" value="NZ_JAYKOO010000005.1"/>
</dbReference>
<proteinExistence type="predicted"/>
<dbReference type="AlphaFoldDB" id="A0A6A8AAT3"/>
<comment type="caution">
    <text evidence="5">The sequence shown here is derived from an EMBL/GenBank/DDBJ whole genome shotgun (WGS) entry which is preliminary data.</text>
</comment>
<dbReference type="PANTHER" id="PTHR30363">
    <property type="entry name" value="HTH-TYPE TRANSCRIPTIONAL REGULATOR SRLR-RELATED"/>
    <property type="match status" value="1"/>
</dbReference>
<dbReference type="PANTHER" id="PTHR30363:SF4">
    <property type="entry name" value="GLYCEROL-3-PHOSPHATE REGULON REPRESSOR"/>
    <property type="match status" value="1"/>
</dbReference>
<dbReference type="Pfam" id="PF00455">
    <property type="entry name" value="DeoRC"/>
    <property type="match status" value="1"/>
</dbReference>
<keyword evidence="6" id="KW-1185">Reference proteome</keyword>
<dbReference type="InterPro" id="IPR014036">
    <property type="entry name" value="DeoR-like_C"/>
</dbReference>
<reference evidence="5 6" key="1">
    <citation type="submission" date="2019-11" db="EMBL/GenBank/DDBJ databases">
        <title>Genome analysis of Rhizobacterium cereale a novel genus and species isolated from maize roots in North Spain.</title>
        <authorList>
            <person name="Menendez E."/>
            <person name="Flores-Felix J.D."/>
            <person name="Ramirez-Bahena M.-H."/>
            <person name="Igual J.M."/>
            <person name="Garcia-Fraile P."/>
            <person name="Peix A."/>
            <person name="Velazquez E."/>
        </authorList>
    </citation>
    <scope>NUCLEOTIDE SEQUENCE [LARGE SCALE GENOMIC DNA]</scope>
    <source>
        <strain evidence="5 6">RZME27</strain>
    </source>
</reference>
<evidence type="ECO:0000259" key="4">
    <source>
        <dbReference type="PROSITE" id="PS51000"/>
    </source>
</evidence>
<feature type="domain" description="HTH deoR-type" evidence="4">
    <location>
        <begin position="6"/>
        <end position="61"/>
    </location>
</feature>
<dbReference type="Proteomes" id="UP000435138">
    <property type="component" value="Unassembled WGS sequence"/>
</dbReference>
<evidence type="ECO:0000256" key="3">
    <source>
        <dbReference type="ARBA" id="ARBA00023163"/>
    </source>
</evidence>
<keyword evidence="1" id="KW-0678">Repressor</keyword>
<dbReference type="PROSITE" id="PS51000">
    <property type="entry name" value="HTH_DEOR_2"/>
    <property type="match status" value="1"/>
</dbReference>
<evidence type="ECO:0000313" key="5">
    <source>
        <dbReference type="EMBL" id="MQY48312.1"/>
    </source>
</evidence>
<name>A0A6A8AAT3_9HYPH</name>
<evidence type="ECO:0000313" key="6">
    <source>
        <dbReference type="Proteomes" id="UP000435138"/>
    </source>
</evidence>
<dbReference type="SMART" id="SM01134">
    <property type="entry name" value="DeoRC"/>
    <property type="match status" value="1"/>
</dbReference>
<gene>
    <name evidence="5" type="ORF">GAO09_19960</name>
</gene>
<dbReference type="InterPro" id="IPR001034">
    <property type="entry name" value="DeoR_HTH"/>
</dbReference>
<evidence type="ECO:0000256" key="2">
    <source>
        <dbReference type="ARBA" id="ARBA00023015"/>
    </source>
</evidence>
<accession>A0A6A8AAT3</accession>
<dbReference type="Pfam" id="PF08220">
    <property type="entry name" value="HTH_DeoR"/>
    <property type="match status" value="1"/>
</dbReference>
<sequence>MNTSLSISRRDIIEARLAKGQEIVASAVATEFDISEDAVRRDLRALAAEGKCRRVYGGALPLVTPSRPIAERIGKASERKTALARVAAGTVAAGELLFLDCGSTNLAMAALLPGDQKLTVATNSIDIAAAIMKRGDIPLILIGGLVDAVVGGSVDASAIARLDELNIDRCFVGACAVSAETGMSVQEHADAIFKRRLMSRSAITIVLATSEKFEERAPHRIGGAKDIDWLIVEDDLPASTKQALADAGYALLTPGQSAA</sequence>
<dbReference type="EMBL" id="WIXI01000047">
    <property type="protein sequence ID" value="MQY48312.1"/>
    <property type="molecule type" value="Genomic_DNA"/>
</dbReference>
<dbReference type="SMART" id="SM00420">
    <property type="entry name" value="HTH_DEOR"/>
    <property type="match status" value="1"/>
</dbReference>
<evidence type="ECO:0000256" key="1">
    <source>
        <dbReference type="ARBA" id="ARBA00022491"/>
    </source>
</evidence>
<dbReference type="InterPro" id="IPR050313">
    <property type="entry name" value="Carb_Metab_HTH_regulators"/>
</dbReference>
<dbReference type="InterPro" id="IPR037171">
    <property type="entry name" value="NagB/RpiA_transferase-like"/>
</dbReference>
<dbReference type="PRINTS" id="PR00037">
    <property type="entry name" value="HTHLACR"/>
</dbReference>
<keyword evidence="3" id="KW-0804">Transcription</keyword>
<dbReference type="SUPFAM" id="SSF46785">
    <property type="entry name" value="Winged helix' DNA-binding domain"/>
    <property type="match status" value="1"/>
</dbReference>
<dbReference type="SUPFAM" id="SSF100950">
    <property type="entry name" value="NagB/RpiA/CoA transferase-like"/>
    <property type="match status" value="1"/>
</dbReference>
<keyword evidence="2" id="KW-0805">Transcription regulation</keyword>